<evidence type="ECO:0000313" key="2">
    <source>
        <dbReference type="Proteomes" id="UP000009027"/>
    </source>
</evidence>
<organism evidence="1 2">
    <name type="scientific">Trypanosoma vivax (strain Y486)</name>
    <dbReference type="NCBI Taxonomy" id="1055687"/>
    <lineage>
        <taxon>Eukaryota</taxon>
        <taxon>Discoba</taxon>
        <taxon>Euglenozoa</taxon>
        <taxon>Kinetoplastea</taxon>
        <taxon>Metakinetoplastina</taxon>
        <taxon>Trypanosomatida</taxon>
        <taxon>Trypanosomatidae</taxon>
        <taxon>Trypanosoma</taxon>
        <taxon>Duttonella</taxon>
    </lineage>
</organism>
<dbReference type="Proteomes" id="UP000009027">
    <property type="component" value="Unassembled WGS sequence"/>
</dbReference>
<accession>F9WM92</accession>
<protein>
    <submittedName>
        <fullName evidence="1">Uncharacterized protein</fullName>
    </submittedName>
</protein>
<evidence type="ECO:0000313" key="1">
    <source>
        <dbReference type="EMBL" id="CCD18643.1"/>
    </source>
</evidence>
<name>F9WM92_TRYVY</name>
<proteinExistence type="predicted"/>
<gene>
    <name evidence="1" type="ORF">TvY486_0013390</name>
</gene>
<keyword evidence="2" id="KW-1185">Reference proteome</keyword>
<sequence length="308" mass="33820">MFPQQLGPLFPPSSPLIRQYAFIALSVFGCDHLARLPPVYCDGVPALHVNDFPRYLALQLLPVHNALLHSPHEGGHSTTVGVMLSRLRHLHTHEGPVPPAHATRTATASNTTIFWRRLHKVETVHHGEVRNVRYVQHTGPKAVPIQLCSLLACSRAETNDPVVLGIAVSSIHPSQHAAPRRAACSGEVLHFADELVHNAPIHEGAHPNLLQHRCTVNTGHPQHLQQAGCPGKVASHAADQFPCNYNRSGVITAALVAVNRTPHEPNDLVRRPVFNPLFASEKNLHVSLHIDFCDTLQRLLNFLAPIVK</sequence>
<dbReference type="AlphaFoldDB" id="F9WM92"/>
<dbReference type="VEuPathDB" id="TriTrypDB:TvY486_0013390"/>
<dbReference type="EMBL" id="CAEX01001585">
    <property type="protein sequence ID" value="CCD18643.1"/>
    <property type="molecule type" value="Genomic_DNA"/>
</dbReference>
<reference evidence="1 2" key="1">
    <citation type="journal article" date="2012" name="Proc. Natl. Acad. Sci. U.S.A.">
        <title>Antigenic diversity is generated by distinct evolutionary mechanisms in African trypanosome species.</title>
        <authorList>
            <person name="Jackson A.P."/>
            <person name="Berry A."/>
            <person name="Aslett M."/>
            <person name="Allison H.C."/>
            <person name="Burton P."/>
            <person name="Vavrova-Anderson J."/>
            <person name="Brown R."/>
            <person name="Browne H."/>
            <person name="Corton N."/>
            <person name="Hauser H."/>
            <person name="Gamble J."/>
            <person name="Gilderthorp R."/>
            <person name="Marcello L."/>
            <person name="McQuillan J."/>
            <person name="Otto T.D."/>
            <person name="Quail M.A."/>
            <person name="Sanders M.J."/>
            <person name="van Tonder A."/>
            <person name="Ginger M.L."/>
            <person name="Field M.C."/>
            <person name="Barry J.D."/>
            <person name="Hertz-Fowler C."/>
            <person name="Berriman M."/>
        </authorList>
    </citation>
    <scope>NUCLEOTIDE SEQUENCE</scope>
    <source>
        <strain evidence="1 2">Y486</strain>
    </source>
</reference>